<dbReference type="EMBL" id="CANTUO010000007">
    <property type="protein sequence ID" value="CAI5760551.1"/>
    <property type="molecule type" value="Genomic_DNA"/>
</dbReference>
<feature type="transmembrane region" description="Helical" evidence="1">
    <location>
        <begin position="78"/>
        <end position="97"/>
    </location>
</feature>
<keyword evidence="1" id="KW-0472">Membrane</keyword>
<evidence type="ECO:0000256" key="1">
    <source>
        <dbReference type="SAM" id="Phobius"/>
    </source>
</evidence>
<sequence>MAPKAREDLIIPYKHIPAKVRKDAGGNVIAQSLPMAAMFMRNKMLSWAALFLSVQSYLQEPINKPEVANDDSASQPAILRVLFAFISVLTCYMDIVFPSSNPAFKKSVPAAPTA</sequence>
<reference evidence="2" key="1">
    <citation type="submission" date="2022-12" db="EMBL/GenBank/DDBJ databases">
        <authorList>
            <person name="Brejova B."/>
        </authorList>
    </citation>
    <scope>NUCLEOTIDE SEQUENCE</scope>
</reference>
<keyword evidence="3" id="KW-1185">Reference proteome</keyword>
<gene>
    <name evidence="2" type="ORF">CANVERA_P5060</name>
</gene>
<accession>A0A9W4XFJ8</accession>
<dbReference type="OrthoDB" id="284718at2759"/>
<keyword evidence="1" id="KW-1133">Transmembrane helix</keyword>
<evidence type="ECO:0000313" key="3">
    <source>
        <dbReference type="Proteomes" id="UP001152885"/>
    </source>
</evidence>
<dbReference type="AlphaFoldDB" id="A0A9W4XFJ8"/>
<keyword evidence="1" id="KW-0812">Transmembrane</keyword>
<proteinExistence type="predicted"/>
<organism evidence="2 3">
    <name type="scientific">Candida verbasci</name>
    <dbReference type="NCBI Taxonomy" id="1227364"/>
    <lineage>
        <taxon>Eukaryota</taxon>
        <taxon>Fungi</taxon>
        <taxon>Dikarya</taxon>
        <taxon>Ascomycota</taxon>
        <taxon>Saccharomycotina</taxon>
        <taxon>Pichiomycetes</taxon>
        <taxon>Debaryomycetaceae</taxon>
        <taxon>Candida/Lodderomyces clade</taxon>
        <taxon>Candida</taxon>
    </lineage>
</organism>
<protein>
    <submittedName>
        <fullName evidence="2">Uncharacterized protein</fullName>
    </submittedName>
</protein>
<dbReference type="PANTHER" id="PTHR28038:SF1">
    <property type="entry name" value="ADL329WP"/>
    <property type="match status" value="1"/>
</dbReference>
<dbReference type="PANTHER" id="PTHR28038">
    <property type="entry name" value="ADL329WP"/>
    <property type="match status" value="1"/>
</dbReference>
<dbReference type="Proteomes" id="UP001152885">
    <property type="component" value="Unassembled WGS sequence"/>
</dbReference>
<comment type="caution">
    <text evidence="2">The sequence shown here is derived from an EMBL/GenBank/DDBJ whole genome shotgun (WGS) entry which is preliminary data.</text>
</comment>
<name>A0A9W4XFJ8_9ASCO</name>
<evidence type="ECO:0000313" key="2">
    <source>
        <dbReference type="EMBL" id="CAI5760551.1"/>
    </source>
</evidence>